<accession>A0A517Z6H3</accession>
<evidence type="ECO:0000313" key="3">
    <source>
        <dbReference type="EMBL" id="QDU38090.1"/>
    </source>
</evidence>
<dbReference type="OrthoDB" id="291778at2"/>
<keyword evidence="2" id="KW-0732">Signal</keyword>
<reference evidence="3 4" key="1">
    <citation type="submission" date="2019-02" db="EMBL/GenBank/DDBJ databases">
        <title>Deep-cultivation of Planctomycetes and their phenomic and genomic characterization uncovers novel biology.</title>
        <authorList>
            <person name="Wiegand S."/>
            <person name="Jogler M."/>
            <person name="Boedeker C."/>
            <person name="Pinto D."/>
            <person name="Vollmers J."/>
            <person name="Rivas-Marin E."/>
            <person name="Kohn T."/>
            <person name="Peeters S.H."/>
            <person name="Heuer A."/>
            <person name="Rast P."/>
            <person name="Oberbeckmann S."/>
            <person name="Bunk B."/>
            <person name="Jeske O."/>
            <person name="Meyerdierks A."/>
            <person name="Storesund J.E."/>
            <person name="Kallscheuer N."/>
            <person name="Luecker S."/>
            <person name="Lage O.M."/>
            <person name="Pohl T."/>
            <person name="Merkel B.J."/>
            <person name="Hornburger P."/>
            <person name="Mueller R.-W."/>
            <person name="Bruemmer F."/>
            <person name="Labrenz M."/>
            <person name="Spormann A.M."/>
            <person name="Op den Camp H."/>
            <person name="Overmann J."/>
            <person name="Amann R."/>
            <person name="Jetten M.S.M."/>
            <person name="Mascher T."/>
            <person name="Medema M.H."/>
            <person name="Devos D.P."/>
            <person name="Kaster A.-K."/>
            <person name="Ovreas L."/>
            <person name="Rohde M."/>
            <person name="Galperin M.Y."/>
            <person name="Jogler C."/>
        </authorList>
    </citation>
    <scope>NUCLEOTIDE SEQUENCE [LARGE SCALE GENOMIC DNA]</scope>
    <source>
        <strain evidence="3 4">Mal4</strain>
    </source>
</reference>
<dbReference type="EMBL" id="CP036275">
    <property type="protein sequence ID" value="QDU38090.1"/>
    <property type="molecule type" value="Genomic_DNA"/>
</dbReference>
<evidence type="ECO:0000256" key="2">
    <source>
        <dbReference type="SAM" id="SignalP"/>
    </source>
</evidence>
<feature type="compositionally biased region" description="Polar residues" evidence="1">
    <location>
        <begin position="67"/>
        <end position="80"/>
    </location>
</feature>
<dbReference type="AlphaFoldDB" id="A0A517Z6H3"/>
<feature type="compositionally biased region" description="Basic and acidic residues" evidence="1">
    <location>
        <begin position="201"/>
        <end position="211"/>
    </location>
</feature>
<feature type="compositionally biased region" description="Basic and acidic residues" evidence="1">
    <location>
        <begin position="230"/>
        <end position="242"/>
    </location>
</feature>
<evidence type="ECO:0000256" key="1">
    <source>
        <dbReference type="SAM" id="MobiDB-lite"/>
    </source>
</evidence>
<dbReference type="RefSeq" id="WP_145369409.1">
    <property type="nucleotide sequence ID" value="NZ_CP036275.1"/>
</dbReference>
<feature type="compositionally biased region" description="Basic and acidic residues" evidence="1">
    <location>
        <begin position="126"/>
        <end position="137"/>
    </location>
</feature>
<gene>
    <name evidence="3" type="ORF">Mal4_24110</name>
</gene>
<feature type="signal peptide" evidence="2">
    <location>
        <begin position="1"/>
        <end position="23"/>
    </location>
</feature>
<feature type="chain" id="PRO_5021752429" evidence="2">
    <location>
        <begin position="24"/>
        <end position="550"/>
    </location>
</feature>
<dbReference type="KEGG" id="mri:Mal4_24110"/>
<feature type="region of interest" description="Disordered" evidence="1">
    <location>
        <begin position="41"/>
        <end position="88"/>
    </location>
</feature>
<keyword evidence="4" id="KW-1185">Reference proteome</keyword>
<dbReference type="PROSITE" id="PS51257">
    <property type="entry name" value="PROKAR_LIPOPROTEIN"/>
    <property type="match status" value="1"/>
</dbReference>
<organism evidence="3 4">
    <name type="scientific">Maioricimonas rarisocia</name>
    <dbReference type="NCBI Taxonomy" id="2528026"/>
    <lineage>
        <taxon>Bacteria</taxon>
        <taxon>Pseudomonadati</taxon>
        <taxon>Planctomycetota</taxon>
        <taxon>Planctomycetia</taxon>
        <taxon>Planctomycetales</taxon>
        <taxon>Planctomycetaceae</taxon>
        <taxon>Maioricimonas</taxon>
    </lineage>
</organism>
<proteinExistence type="predicted"/>
<protein>
    <submittedName>
        <fullName evidence="3">Uncharacterized protein</fullName>
    </submittedName>
</protein>
<feature type="region of interest" description="Disordered" evidence="1">
    <location>
        <begin position="125"/>
        <end position="261"/>
    </location>
</feature>
<dbReference type="Proteomes" id="UP000320496">
    <property type="component" value="Chromosome"/>
</dbReference>
<name>A0A517Z6H3_9PLAN</name>
<sequence length="550" mass="60929" precursor="true">MRTRTAISWLLASLFAASSGCLSMDRSGAFSSLDRRDKGIAAQPTFATEELPQFRPPDGVAGKSSRDAANSPASFQTSPPKRSFDATTMALIESELRDSDPSDRKEWMEYLSSVEPEVVPHLLQARRLELKQRHGTDDAPAPTAFASSNAPVSAPEPKADDSITGKSPWDQPSGDSNSTIARADSDSGDDDGAVVNVSHSEQTKKESDTARPADPPWIQGEQTNPSESDGELRRTVSAHRDGPAPLAGEELSGEPSEDPLTERFSQIVQQRRETSSEAVPAAQDVELFSGEADEDPFEELDPSRMRTATKFSEDELLRLISLLEAETAQLEPGSTEPERARYIRSHVQLRLLYWMTGQPDRAMQAIPGLESAEQTYWTNTIWALSDYFDTQGTPDRAARMTQVLDRLVEATGSVEAQARLQLLNATFCRKIDGFGRVTTFSKDEFRPGQPVLVYAELARFGSELTEDGQYRTRIGSVIEIFRKGESKAVHRIEMDPTIDLCATRRRDYFHSYWIDLPPELQAGPHELRLRVVDELTGQHAATTLPFRIAE</sequence>
<evidence type="ECO:0000313" key="4">
    <source>
        <dbReference type="Proteomes" id="UP000320496"/>
    </source>
</evidence>